<feature type="binding site" evidence="7">
    <location>
        <position position="107"/>
    </location>
    <ligand>
        <name>Ni(2+)</name>
        <dbReference type="ChEBI" id="CHEBI:49786"/>
    </ligand>
</feature>
<dbReference type="GO" id="GO:0010045">
    <property type="term" value="P:response to nickel cation"/>
    <property type="evidence" value="ECO:0007669"/>
    <property type="project" value="InterPro"/>
</dbReference>
<evidence type="ECO:0000313" key="10">
    <source>
        <dbReference type="EMBL" id="ALC15430.1"/>
    </source>
</evidence>
<evidence type="ECO:0000256" key="1">
    <source>
        <dbReference type="ARBA" id="ARBA00008478"/>
    </source>
</evidence>
<dbReference type="KEGG" id="des:DSOUD_0642"/>
<keyword evidence="4 7" id="KW-0805">Transcription regulation</keyword>
<proteinExistence type="inferred from homology"/>
<dbReference type="InterPro" id="IPR027271">
    <property type="entry name" value="Acetolactate_synth/TF_NikR_C"/>
</dbReference>
<dbReference type="GO" id="GO:0003677">
    <property type="term" value="F:DNA binding"/>
    <property type="evidence" value="ECO:0007669"/>
    <property type="project" value="UniProtKB-KW"/>
</dbReference>
<evidence type="ECO:0000256" key="6">
    <source>
        <dbReference type="ARBA" id="ARBA00023163"/>
    </source>
</evidence>
<keyword evidence="6 7" id="KW-0804">Transcription</keyword>
<protein>
    <recommendedName>
        <fullName evidence="7">Putative nickel-responsive regulator</fullName>
    </recommendedName>
</protein>
<evidence type="ECO:0000313" key="11">
    <source>
        <dbReference type="Proteomes" id="UP000057158"/>
    </source>
</evidence>
<dbReference type="InterPro" id="IPR013321">
    <property type="entry name" value="Arc_rbn_hlx_hlx"/>
</dbReference>
<keyword evidence="2 7" id="KW-0533">Nickel</keyword>
<dbReference type="HAMAP" id="MF_00476">
    <property type="entry name" value="NikR"/>
    <property type="match status" value="1"/>
</dbReference>
<dbReference type="InterPro" id="IPR022988">
    <property type="entry name" value="Ni_resp_reg_NikR"/>
</dbReference>
<comment type="similarity">
    <text evidence="1 7">Belongs to the transcriptional regulatory CopG/NikR family.</text>
</comment>
<sequence>MLNRPGENPAAVRSPVADLTRFGISIDDRLLRRFDDLIAEKGSANRSEAIRDLIRGALIEDQWARGNDETVGTVTLVYDHHTRDLSDKLTEQQHSHHDAIVSALHVHLDAHHCLEVVVVRGKAREVKRLADELIGTKGVKHGKLVTTTTGKDLL</sequence>
<keyword evidence="11" id="KW-1185">Reference proteome</keyword>
<dbReference type="NCBIfam" id="NF003381">
    <property type="entry name" value="PRK04460.1"/>
    <property type="match status" value="1"/>
</dbReference>
<dbReference type="InterPro" id="IPR050192">
    <property type="entry name" value="CopG/NikR_regulator"/>
</dbReference>
<evidence type="ECO:0000259" key="9">
    <source>
        <dbReference type="Pfam" id="PF08753"/>
    </source>
</evidence>
<dbReference type="Pfam" id="PF08753">
    <property type="entry name" value="NikR_C"/>
    <property type="match status" value="1"/>
</dbReference>
<evidence type="ECO:0000256" key="2">
    <source>
        <dbReference type="ARBA" id="ARBA00022596"/>
    </source>
</evidence>
<dbReference type="STRING" id="1603606.DSOUD_0642"/>
<dbReference type="GO" id="GO:0003700">
    <property type="term" value="F:DNA-binding transcription factor activity"/>
    <property type="evidence" value="ECO:0007669"/>
    <property type="project" value="UniProtKB-UniRule"/>
</dbReference>
<dbReference type="Pfam" id="PF01402">
    <property type="entry name" value="RHH_1"/>
    <property type="match status" value="1"/>
</dbReference>
<dbReference type="InterPro" id="IPR002145">
    <property type="entry name" value="CopG"/>
</dbReference>
<dbReference type="SUPFAM" id="SSF47598">
    <property type="entry name" value="Ribbon-helix-helix"/>
    <property type="match status" value="1"/>
</dbReference>
<feature type="domain" description="Transcription factor NikR nickel binding C-terminal" evidence="9">
    <location>
        <begin position="71"/>
        <end position="147"/>
    </location>
</feature>
<keyword evidence="5 7" id="KW-0238">DNA-binding</keyword>
<comment type="function">
    <text evidence="7">Transcriptional regulator.</text>
</comment>
<dbReference type="PATRIC" id="fig|1603606.3.peg.699"/>
<dbReference type="InterPro" id="IPR014864">
    <property type="entry name" value="TF_NikR_Ni-bd_C"/>
</dbReference>
<dbReference type="NCBIfam" id="NF002815">
    <property type="entry name" value="PRK02967.1"/>
    <property type="match status" value="1"/>
</dbReference>
<comment type="cofactor">
    <cofactor evidence="7">
        <name>Ni(2+)</name>
        <dbReference type="ChEBI" id="CHEBI:49786"/>
    </cofactor>
    <text evidence="7">Binds 1 nickel ion per subunit.</text>
</comment>
<dbReference type="Proteomes" id="UP000057158">
    <property type="component" value="Chromosome"/>
</dbReference>
<feature type="binding site" evidence="7">
    <location>
        <position position="113"/>
    </location>
    <ligand>
        <name>Ni(2+)</name>
        <dbReference type="ChEBI" id="CHEBI:49786"/>
    </ligand>
</feature>
<dbReference type="InterPro" id="IPR010985">
    <property type="entry name" value="Ribbon_hlx_hlx"/>
</dbReference>
<dbReference type="CDD" id="cd22231">
    <property type="entry name" value="RHH_NikR_HicB-like"/>
    <property type="match status" value="1"/>
</dbReference>
<evidence type="ECO:0000256" key="4">
    <source>
        <dbReference type="ARBA" id="ARBA00023015"/>
    </source>
</evidence>
<keyword evidence="3 7" id="KW-0479">Metal-binding</keyword>
<dbReference type="InterPro" id="IPR045865">
    <property type="entry name" value="ACT-like_dom_sf"/>
</dbReference>
<dbReference type="PANTHER" id="PTHR34719">
    <property type="entry name" value="NICKEL-RESPONSIVE REGULATOR"/>
    <property type="match status" value="1"/>
</dbReference>
<dbReference type="NCBIfam" id="NF002169">
    <property type="entry name" value="PRK01002.1"/>
    <property type="match status" value="1"/>
</dbReference>
<evidence type="ECO:0000259" key="8">
    <source>
        <dbReference type="Pfam" id="PF01402"/>
    </source>
</evidence>
<dbReference type="PANTHER" id="PTHR34719:SF2">
    <property type="entry name" value="NICKEL-RESPONSIVE REGULATOR"/>
    <property type="match status" value="1"/>
</dbReference>
<feature type="domain" description="Ribbon-helix-helix protein CopG" evidence="8">
    <location>
        <begin position="21"/>
        <end position="58"/>
    </location>
</feature>
<dbReference type="NCBIfam" id="NF001884">
    <property type="entry name" value="PRK00630.1"/>
    <property type="match status" value="1"/>
</dbReference>
<dbReference type="Gene3D" id="1.10.1220.10">
    <property type="entry name" value="Met repressor-like"/>
    <property type="match status" value="1"/>
</dbReference>
<dbReference type="SUPFAM" id="SSF55021">
    <property type="entry name" value="ACT-like"/>
    <property type="match status" value="1"/>
</dbReference>
<gene>
    <name evidence="10" type="ORF">DSOUD_0642</name>
</gene>
<feature type="binding site" evidence="7">
    <location>
        <position position="105"/>
    </location>
    <ligand>
        <name>Ni(2+)</name>
        <dbReference type="ChEBI" id="CHEBI:49786"/>
    </ligand>
</feature>
<dbReference type="EMBL" id="CP010802">
    <property type="protein sequence ID" value="ALC15430.1"/>
    <property type="molecule type" value="Genomic_DNA"/>
</dbReference>
<dbReference type="GO" id="GO:0016151">
    <property type="term" value="F:nickel cation binding"/>
    <property type="evidence" value="ECO:0007669"/>
    <property type="project" value="UniProtKB-UniRule"/>
</dbReference>
<evidence type="ECO:0000256" key="7">
    <source>
        <dbReference type="HAMAP-Rule" id="MF_00476"/>
    </source>
</evidence>
<dbReference type="Gene3D" id="3.30.70.1150">
    <property type="entry name" value="ACT-like. Chain A, domain 2"/>
    <property type="match status" value="1"/>
</dbReference>
<name>A0A0M4D7G9_9BACT</name>
<dbReference type="AlphaFoldDB" id="A0A0M4D7G9"/>
<accession>A0A0M4D7G9</accession>
<evidence type="ECO:0000256" key="5">
    <source>
        <dbReference type="ARBA" id="ARBA00023125"/>
    </source>
</evidence>
<organism evidence="10 11">
    <name type="scientific">Desulfuromonas soudanensis</name>
    <dbReference type="NCBI Taxonomy" id="1603606"/>
    <lineage>
        <taxon>Bacteria</taxon>
        <taxon>Pseudomonadati</taxon>
        <taxon>Thermodesulfobacteriota</taxon>
        <taxon>Desulfuromonadia</taxon>
        <taxon>Desulfuromonadales</taxon>
        <taxon>Desulfuromonadaceae</taxon>
        <taxon>Desulfuromonas</taxon>
    </lineage>
</organism>
<feature type="binding site" evidence="7">
    <location>
        <position position="94"/>
    </location>
    <ligand>
        <name>Ni(2+)</name>
        <dbReference type="ChEBI" id="CHEBI:49786"/>
    </ligand>
</feature>
<evidence type="ECO:0000256" key="3">
    <source>
        <dbReference type="ARBA" id="ARBA00022723"/>
    </source>
</evidence>
<reference evidence="10 11" key="1">
    <citation type="submission" date="2015-07" db="EMBL/GenBank/DDBJ databases">
        <title>Isolation and Genomic Characterization of a Novel Halophilic Metal-Reducing Deltaproteobacterium from the Deep Subsurface.</title>
        <authorList>
            <person name="Badalamenti J.P."/>
            <person name="Summers Z.M."/>
            <person name="Gralnick J.A."/>
            <person name="Bond D.R."/>
        </authorList>
    </citation>
    <scope>NUCLEOTIDE SEQUENCE [LARGE SCALE GENOMIC DNA]</scope>
    <source>
        <strain evidence="10 11">WTL</strain>
    </source>
</reference>